<dbReference type="Proteomes" id="UP000478417">
    <property type="component" value="Unassembled WGS sequence"/>
</dbReference>
<gene>
    <name evidence="1" type="ORF">G0Q06_07245</name>
</gene>
<accession>A0A6B2LZZ6</accession>
<protein>
    <submittedName>
        <fullName evidence="1">Glycosyltransferase</fullName>
    </submittedName>
</protein>
<dbReference type="AlphaFoldDB" id="A0A6B2LZZ6"/>
<reference evidence="1 2" key="1">
    <citation type="submission" date="2020-02" db="EMBL/GenBank/DDBJ databases">
        <title>Albibacoteraceae fam. nov., the first described family within the subdivision 4 Verrucomicrobia.</title>
        <authorList>
            <person name="Xi F."/>
        </authorList>
    </citation>
    <scope>NUCLEOTIDE SEQUENCE [LARGE SCALE GENOMIC DNA]</scope>
    <source>
        <strain evidence="1 2">CK1056</strain>
    </source>
</reference>
<name>A0A6B2LZZ6_9BACT</name>
<dbReference type="SUPFAM" id="SSF53756">
    <property type="entry name" value="UDP-Glycosyltransferase/glycogen phosphorylase"/>
    <property type="match status" value="1"/>
</dbReference>
<sequence length="385" mass="43498">MKEHYLHHTNYLYTPGGMQRMIQLHLEGGKDRAISFRDAAPHQPESSSDALCAELSTSVRRIRERYRNAVDSLKPAVSVYHNCWGVELVHDLDPAPCRVGFLHSDFPGFPGMLQHFAAYFDAFVNINPGLHQKSMELLPDWPKERFMLLDSPVELPAVVPEAGEGPSVIGIIGRIKREQKRLDRLPAFLTACDQLLDKYEVHVLGSGDFEDELRRRLKGRTNVRFLGWLEGRAYWEAIRRWRYLLFMSDYEGTPLSLIEGAHAGLCAVYPDFHPGAPLPAGLTTENLYPPGNVTAAAHLIARLEKAGSAMPSPLKTKELAGIHDPQYYLSRFHELLNPDQLAALPALPDARIRAGKSFPGWAPLSLYHMRTKRLRFGWRGIIRHS</sequence>
<dbReference type="Pfam" id="PF13692">
    <property type="entry name" value="Glyco_trans_1_4"/>
    <property type="match status" value="1"/>
</dbReference>
<keyword evidence="1" id="KW-0808">Transferase</keyword>
<dbReference type="RefSeq" id="WP_163963962.1">
    <property type="nucleotide sequence ID" value="NZ_JAAGNX010000002.1"/>
</dbReference>
<evidence type="ECO:0000313" key="1">
    <source>
        <dbReference type="EMBL" id="NDV62238.1"/>
    </source>
</evidence>
<evidence type="ECO:0000313" key="2">
    <source>
        <dbReference type="Proteomes" id="UP000478417"/>
    </source>
</evidence>
<dbReference type="Gene3D" id="3.40.50.2000">
    <property type="entry name" value="Glycogen Phosphorylase B"/>
    <property type="match status" value="1"/>
</dbReference>
<dbReference type="EMBL" id="JAAGNX010000002">
    <property type="protein sequence ID" value="NDV62238.1"/>
    <property type="molecule type" value="Genomic_DNA"/>
</dbReference>
<dbReference type="GO" id="GO:0016740">
    <property type="term" value="F:transferase activity"/>
    <property type="evidence" value="ECO:0007669"/>
    <property type="project" value="UniProtKB-KW"/>
</dbReference>
<proteinExistence type="predicted"/>
<comment type="caution">
    <text evidence="1">The sequence shown here is derived from an EMBL/GenBank/DDBJ whole genome shotgun (WGS) entry which is preliminary data.</text>
</comment>
<keyword evidence="2" id="KW-1185">Reference proteome</keyword>
<organism evidence="1 2">
    <name type="scientific">Oceanipulchritudo coccoides</name>
    <dbReference type="NCBI Taxonomy" id="2706888"/>
    <lineage>
        <taxon>Bacteria</taxon>
        <taxon>Pseudomonadati</taxon>
        <taxon>Verrucomicrobiota</taxon>
        <taxon>Opitutia</taxon>
        <taxon>Puniceicoccales</taxon>
        <taxon>Oceanipulchritudinaceae</taxon>
        <taxon>Oceanipulchritudo</taxon>
    </lineage>
</organism>